<dbReference type="EMBL" id="BAABLF010000005">
    <property type="protein sequence ID" value="GAA5187433.1"/>
    <property type="molecule type" value="Genomic_DNA"/>
</dbReference>
<dbReference type="RefSeq" id="WP_345315472.1">
    <property type="nucleotide sequence ID" value="NZ_BAABLF010000005.1"/>
</dbReference>
<proteinExistence type="predicted"/>
<protein>
    <recommendedName>
        <fullName evidence="3">C-type lysozyme inhibitor domain-containing protein</fullName>
    </recommendedName>
</protein>
<comment type="caution">
    <text evidence="1">The sequence shown here is derived from an EMBL/GenBank/DDBJ whole genome shotgun (WGS) entry which is preliminary data.</text>
</comment>
<sequence length="212" mass="24252">MQLNLKTFFTPIALTLAACSSEPNKAEIPPVTYLLECDTFEYVARSDGERLWLFLPGETLALPRVSQGRYQNEDLAWQAEGEAYRLSGWQGVDHLCRNNPRKAIWEHAKLNGVDFRAVGQEPPWVLEMSGTSVHLWQGYERTERVLRVMEQTQSSAERPQTRYRLEDRDGQTWLLRLSPGHCADPMSGERFETRVELETEGTQYAGCGHALH</sequence>
<dbReference type="PROSITE" id="PS51257">
    <property type="entry name" value="PROKAR_LIPOPROTEIN"/>
    <property type="match status" value="1"/>
</dbReference>
<name>A0ABP9RW94_9GAMM</name>
<evidence type="ECO:0000313" key="1">
    <source>
        <dbReference type="EMBL" id="GAA5187433.1"/>
    </source>
</evidence>
<accession>A0ABP9RW94</accession>
<dbReference type="Proteomes" id="UP001501600">
    <property type="component" value="Unassembled WGS sequence"/>
</dbReference>
<keyword evidence="2" id="KW-1185">Reference proteome</keyword>
<evidence type="ECO:0000313" key="2">
    <source>
        <dbReference type="Proteomes" id="UP001501600"/>
    </source>
</evidence>
<reference evidence="2" key="1">
    <citation type="journal article" date="2019" name="Int. J. Syst. Evol. Microbiol.">
        <title>The Global Catalogue of Microorganisms (GCM) 10K type strain sequencing project: providing services to taxonomists for standard genome sequencing and annotation.</title>
        <authorList>
            <consortium name="The Broad Institute Genomics Platform"/>
            <consortium name="The Broad Institute Genome Sequencing Center for Infectious Disease"/>
            <person name="Wu L."/>
            <person name="Ma J."/>
        </authorList>
    </citation>
    <scope>NUCLEOTIDE SEQUENCE [LARGE SCALE GENOMIC DNA]</scope>
    <source>
        <strain evidence="2">JCM 18720</strain>
    </source>
</reference>
<evidence type="ECO:0008006" key="3">
    <source>
        <dbReference type="Google" id="ProtNLM"/>
    </source>
</evidence>
<organism evidence="1 2">
    <name type="scientific">Ferrimonas gelatinilytica</name>
    <dbReference type="NCBI Taxonomy" id="1255257"/>
    <lineage>
        <taxon>Bacteria</taxon>
        <taxon>Pseudomonadati</taxon>
        <taxon>Pseudomonadota</taxon>
        <taxon>Gammaproteobacteria</taxon>
        <taxon>Alteromonadales</taxon>
        <taxon>Ferrimonadaceae</taxon>
        <taxon>Ferrimonas</taxon>
    </lineage>
</organism>
<gene>
    <name evidence="1" type="ORF">GCM10025772_05050</name>
</gene>